<dbReference type="InterPro" id="IPR000477">
    <property type="entry name" value="RT_dom"/>
</dbReference>
<dbReference type="Pfam" id="PF00078">
    <property type="entry name" value="RVT_1"/>
    <property type="match status" value="1"/>
</dbReference>
<protein>
    <recommendedName>
        <fullName evidence="1">Reverse transcriptase domain-containing protein</fullName>
    </recommendedName>
</protein>
<dbReference type="Proteomes" id="UP000694728">
    <property type="component" value="Unplaced"/>
</dbReference>
<evidence type="ECO:0000259" key="1">
    <source>
        <dbReference type="PROSITE" id="PS50878"/>
    </source>
</evidence>
<dbReference type="PANTHER" id="PTHR31635">
    <property type="entry name" value="REVERSE TRANSCRIPTASE DOMAIN-CONTAINING PROTEIN-RELATED"/>
    <property type="match status" value="1"/>
</dbReference>
<dbReference type="AlphaFoldDB" id="A0A8D1LU68"/>
<proteinExistence type="predicted"/>
<dbReference type="Ensembl" id="ENSSSCT00035055799.1">
    <property type="protein sequence ID" value="ENSSSCP00035022431.1"/>
    <property type="gene ID" value="ENSSSCG00035041999.1"/>
</dbReference>
<evidence type="ECO:0000313" key="2">
    <source>
        <dbReference type="Ensembl" id="ENSSSCP00050013171.1"/>
    </source>
</evidence>
<organism evidence="2 3">
    <name type="scientific">Sus scrofa</name>
    <name type="common">Pig</name>
    <dbReference type="NCBI Taxonomy" id="9823"/>
    <lineage>
        <taxon>Eukaryota</taxon>
        <taxon>Metazoa</taxon>
        <taxon>Chordata</taxon>
        <taxon>Craniata</taxon>
        <taxon>Vertebrata</taxon>
        <taxon>Euteleostomi</taxon>
        <taxon>Mammalia</taxon>
        <taxon>Eutheria</taxon>
        <taxon>Laurasiatheria</taxon>
        <taxon>Artiodactyla</taxon>
        <taxon>Suina</taxon>
        <taxon>Suidae</taxon>
        <taxon>Sus</taxon>
    </lineage>
</organism>
<dbReference type="Ensembl" id="ENSSSCT00050031536.1">
    <property type="protein sequence ID" value="ENSSSCP00050013171.1"/>
    <property type="gene ID" value="ENSSSCG00050023374.1"/>
</dbReference>
<dbReference type="PANTHER" id="PTHR31635:SF196">
    <property type="entry name" value="REVERSE TRANSCRIPTASE DOMAIN-CONTAINING PROTEIN-RELATED"/>
    <property type="match status" value="1"/>
</dbReference>
<sequence length="213" mass="24923">MLFNIVLKVLAMAIRKDKEIKGIQIGKEEVKLSLFADEMILYLENPKDTTINLLEFINELGKVSGYKINTQKSVAFLYTSNERSEREIRETIPFTIASKRIKYLGINLPKETKDLYSENCKMLMKEIKEYTNRWKNIPCSWIGRINIVKMTIVPKAIYRFNAIPIKLLMTFFAELEQSIIKFLWKEKRPLLANTILKRKKGTGGIRLPDFRLL</sequence>
<name>A0A8D1LU68_PIG</name>
<feature type="domain" description="Reverse transcriptase" evidence="1">
    <location>
        <begin position="1"/>
        <end position="108"/>
    </location>
</feature>
<dbReference type="Proteomes" id="UP000694720">
    <property type="component" value="Unplaced"/>
</dbReference>
<dbReference type="PROSITE" id="PS50878">
    <property type="entry name" value="RT_POL"/>
    <property type="match status" value="1"/>
</dbReference>
<dbReference type="Proteomes" id="UP000694571">
    <property type="component" value="Unplaced"/>
</dbReference>
<evidence type="ECO:0000313" key="3">
    <source>
        <dbReference type="Proteomes" id="UP000694571"/>
    </source>
</evidence>
<reference evidence="2" key="1">
    <citation type="submission" date="2025-05" db="UniProtKB">
        <authorList>
            <consortium name="Ensembl"/>
        </authorList>
    </citation>
    <scope>IDENTIFICATION</scope>
</reference>
<dbReference type="Ensembl" id="ENSSSCT00045057340.1">
    <property type="protein sequence ID" value="ENSSSCP00045040084.1"/>
    <property type="gene ID" value="ENSSSCG00045033559.1"/>
</dbReference>
<accession>A0A8D1LU68</accession>